<dbReference type="Proteomes" id="UP001220217">
    <property type="component" value="Plasmid pG5MAi6_2"/>
</dbReference>
<organism evidence="1 2">
    <name type="scientific">Priestia aryabhattai</name>
    <name type="common">Bacillus aryabhattai</name>
    <dbReference type="NCBI Taxonomy" id="412384"/>
    <lineage>
        <taxon>Bacteria</taxon>
        <taxon>Bacillati</taxon>
        <taxon>Bacillota</taxon>
        <taxon>Bacilli</taxon>
        <taxon>Bacillales</taxon>
        <taxon>Bacillaceae</taxon>
        <taxon>Priestia</taxon>
    </lineage>
</organism>
<sequence length="124" mass="14438">MSTGILRREINTYSAVIYAMNIDKLPQDVTVEVWNWTSYSNPQKLPVLIGMENPVVFPYRLQPNNFASFYTFLTPANVLFYEIRIRYSGNKNVIFNSFGRSQELEAQEGDTVLQYQFNEVDTSY</sequence>
<gene>
    <name evidence="1" type="ORF">PWO00_28350</name>
</gene>
<protein>
    <submittedName>
        <fullName evidence="1">Uncharacterized protein</fullName>
    </submittedName>
</protein>
<evidence type="ECO:0000313" key="1">
    <source>
        <dbReference type="EMBL" id="WEA47265.1"/>
    </source>
</evidence>
<accession>A0ABD7X3P4</accession>
<geneLocation type="plasmid" evidence="1 2">
    <name>pG5MAi6_2</name>
</geneLocation>
<name>A0ABD7X3P4_PRIAR</name>
<evidence type="ECO:0000313" key="2">
    <source>
        <dbReference type="Proteomes" id="UP001220217"/>
    </source>
</evidence>
<proteinExistence type="predicted"/>
<keyword evidence="1" id="KW-0614">Plasmid</keyword>
<reference evidence="1 2" key="1">
    <citation type="submission" date="2023-02" db="EMBL/GenBank/DDBJ databases">
        <title>Complete genome sequence of Priestia aryabhattai G5MAi6, a methanol-tolerant strain isolated from tap water in Hong Kong.</title>
        <authorList>
            <person name="Leung K.M."/>
            <person name="Lai G.K.K."/>
            <person name="Griffin S.D.J."/>
        </authorList>
    </citation>
    <scope>NUCLEOTIDE SEQUENCE [LARGE SCALE GENOMIC DNA]</scope>
    <source>
        <strain evidence="1 2">G5MAi6</strain>
        <plasmid evidence="1 2">pG5MAi6_2</plasmid>
    </source>
</reference>
<dbReference type="EMBL" id="CP118720">
    <property type="protein sequence ID" value="WEA47265.1"/>
    <property type="molecule type" value="Genomic_DNA"/>
</dbReference>
<dbReference type="AlphaFoldDB" id="A0ABD7X3P4"/>